<evidence type="ECO:0000313" key="4">
    <source>
        <dbReference type="Proteomes" id="UP000193920"/>
    </source>
</evidence>
<proteinExistence type="predicted"/>
<gene>
    <name evidence="3" type="ORF">LY90DRAFT_516221</name>
    <name evidence="2" type="ORF">LY90DRAFT_517086</name>
    <name evidence="1" type="ORF">LY90DRAFT_519546</name>
</gene>
<evidence type="ECO:0000313" key="3">
    <source>
        <dbReference type="EMBL" id="ORY21233.1"/>
    </source>
</evidence>
<sequence length="193" mass="23630">MTKKNKLCYKEVKDHNILNTYYKAISNLCFINIEYIPDIFNKIKNTCMRYKSTCSQFLNFLDYFEKTFLNIYNIKYWNYYNNIDHITNNASESYNSYLKNLFVKKPSFYKLIYTIQFEESKSYYDYHMRIKGIWRKKSRISERVDDINILVEYYKNMEAELKNIGCSKNDIIENWFNCLIRLNNEIINFNKTK</sequence>
<accession>A0A1Y1YZS8</accession>
<name>A0A1Y1YZS8_9FUNG</name>
<protein>
    <submittedName>
        <fullName evidence="1">Uncharacterized protein</fullName>
    </submittedName>
</protein>
<dbReference type="AlphaFoldDB" id="A0A1Y1YZS8"/>
<reference evidence="1 4" key="1">
    <citation type="submission" date="2016-08" db="EMBL/GenBank/DDBJ databases">
        <title>A Parts List for Fungal Cellulosomes Revealed by Comparative Genomics.</title>
        <authorList>
            <consortium name="DOE Joint Genome Institute"/>
            <person name="Haitjema C.H."/>
            <person name="Gilmore S.P."/>
            <person name="Henske J.K."/>
            <person name="Solomon K.V."/>
            <person name="De Groot R."/>
            <person name="Kuo A."/>
            <person name="Mondo S.J."/>
            <person name="Salamov A.A."/>
            <person name="Labutti K."/>
            <person name="Zhao Z."/>
            <person name="Chiniquy J."/>
            <person name="Barry K."/>
            <person name="Brewer H.M."/>
            <person name="Purvine S.O."/>
            <person name="Wright A.T."/>
            <person name="Boxma B."/>
            <person name="Van Alen T."/>
            <person name="Hackstein J.H."/>
            <person name="Baker S.E."/>
            <person name="Grigoriev I.V."/>
            <person name="O'Malley M.A."/>
        </authorList>
    </citation>
    <scope>NUCLEOTIDE SEQUENCE [LARGE SCALE GENOMIC DNA]</scope>
    <source>
        <strain evidence="1 4">G1</strain>
    </source>
</reference>
<evidence type="ECO:0000313" key="2">
    <source>
        <dbReference type="EMBL" id="ORY20085.1"/>
    </source>
</evidence>
<dbReference type="EMBL" id="MCOG01000477">
    <property type="protein sequence ID" value="ORY03459.1"/>
    <property type="molecule type" value="Genomic_DNA"/>
</dbReference>
<comment type="caution">
    <text evidence="1">The sequence shown here is derived from an EMBL/GenBank/DDBJ whole genome shotgun (WGS) entry which is preliminary data.</text>
</comment>
<dbReference type="EMBL" id="MCOG01000270">
    <property type="protein sequence ID" value="ORY21233.1"/>
    <property type="molecule type" value="Genomic_DNA"/>
</dbReference>
<organism evidence="1 4">
    <name type="scientific">Neocallimastix californiae</name>
    <dbReference type="NCBI Taxonomy" id="1754190"/>
    <lineage>
        <taxon>Eukaryota</taxon>
        <taxon>Fungi</taxon>
        <taxon>Fungi incertae sedis</taxon>
        <taxon>Chytridiomycota</taxon>
        <taxon>Chytridiomycota incertae sedis</taxon>
        <taxon>Neocallimastigomycetes</taxon>
        <taxon>Neocallimastigales</taxon>
        <taxon>Neocallimastigaceae</taxon>
        <taxon>Neocallimastix</taxon>
    </lineage>
</organism>
<dbReference type="EMBL" id="MCOG01000303">
    <property type="protein sequence ID" value="ORY20085.1"/>
    <property type="molecule type" value="Genomic_DNA"/>
</dbReference>
<keyword evidence="4" id="KW-1185">Reference proteome</keyword>
<dbReference type="OrthoDB" id="10029846at2759"/>
<dbReference type="Proteomes" id="UP000193920">
    <property type="component" value="Unassembled WGS sequence"/>
</dbReference>
<evidence type="ECO:0000313" key="1">
    <source>
        <dbReference type="EMBL" id="ORY03459.1"/>
    </source>
</evidence>